<evidence type="ECO:0000256" key="1">
    <source>
        <dbReference type="SAM" id="Phobius"/>
    </source>
</evidence>
<dbReference type="EMBL" id="LSTO01000001">
    <property type="protein sequence ID" value="OWW20914.1"/>
    <property type="molecule type" value="Genomic_DNA"/>
</dbReference>
<sequence>MLFGVVGYFSSKLGAEPAPMLLGFILGPMMEEYLRRAMLLSKGDPTVFVSRPLSASLLAIAVAALAMVLMPTMRKRRDEAFQEEG</sequence>
<evidence type="ECO:0000313" key="3">
    <source>
        <dbReference type="Proteomes" id="UP000197535"/>
    </source>
</evidence>
<dbReference type="PANTHER" id="PTHR35342">
    <property type="entry name" value="TRICARBOXYLIC TRANSPORT PROTEIN"/>
    <property type="match status" value="1"/>
</dbReference>
<evidence type="ECO:0000313" key="2">
    <source>
        <dbReference type="EMBL" id="OWW20914.1"/>
    </source>
</evidence>
<comment type="caution">
    <text evidence="2">The sequence shown here is derived from an EMBL/GenBank/DDBJ whole genome shotgun (WGS) entry which is preliminary data.</text>
</comment>
<keyword evidence="1" id="KW-0812">Transmembrane</keyword>
<name>A0A254TE77_9BURK</name>
<feature type="transmembrane region" description="Helical" evidence="1">
    <location>
        <begin position="48"/>
        <end position="69"/>
    </location>
</feature>
<dbReference type="AlphaFoldDB" id="A0A254TE77"/>
<accession>A0A254TE77</accession>
<protein>
    <recommendedName>
        <fullName evidence="4">Tricarboxylate transport membrane protein TctA</fullName>
    </recommendedName>
</protein>
<dbReference type="Proteomes" id="UP000197535">
    <property type="component" value="Unassembled WGS sequence"/>
</dbReference>
<organism evidence="2 3">
    <name type="scientific">Noviherbaspirillum denitrificans</name>
    <dbReference type="NCBI Taxonomy" id="1968433"/>
    <lineage>
        <taxon>Bacteria</taxon>
        <taxon>Pseudomonadati</taxon>
        <taxon>Pseudomonadota</taxon>
        <taxon>Betaproteobacteria</taxon>
        <taxon>Burkholderiales</taxon>
        <taxon>Oxalobacteraceae</taxon>
        <taxon>Noviherbaspirillum</taxon>
    </lineage>
</organism>
<reference evidence="2 3" key="1">
    <citation type="submission" date="2016-02" db="EMBL/GenBank/DDBJ databases">
        <authorList>
            <person name="Wen L."/>
            <person name="He K."/>
            <person name="Yang H."/>
        </authorList>
    </citation>
    <scope>NUCLEOTIDE SEQUENCE [LARGE SCALE GENOMIC DNA]</scope>
    <source>
        <strain evidence="2 3">TSA40</strain>
    </source>
</reference>
<evidence type="ECO:0008006" key="4">
    <source>
        <dbReference type="Google" id="ProtNLM"/>
    </source>
</evidence>
<keyword evidence="1" id="KW-1133">Transmembrane helix</keyword>
<proteinExistence type="predicted"/>
<dbReference type="PANTHER" id="PTHR35342:SF5">
    <property type="entry name" value="TRICARBOXYLIC TRANSPORT PROTEIN"/>
    <property type="match status" value="1"/>
</dbReference>
<keyword evidence="3" id="KW-1185">Reference proteome</keyword>
<keyword evidence="1" id="KW-0472">Membrane</keyword>
<gene>
    <name evidence="2" type="ORF">AYR66_17010</name>
</gene>